<name>A0A327NQ18_9BACT</name>
<evidence type="ECO:0000313" key="1">
    <source>
        <dbReference type="EMBL" id="RAI76825.1"/>
    </source>
</evidence>
<protein>
    <submittedName>
        <fullName evidence="1">Uncharacterized protein</fullName>
    </submittedName>
</protein>
<keyword evidence="2" id="KW-1185">Reference proteome</keyword>
<proteinExistence type="predicted"/>
<reference evidence="1 2" key="1">
    <citation type="submission" date="2018-06" db="EMBL/GenBank/DDBJ databases">
        <title>Spirosoma sp. HMF3257 Genome sequencing and assembly.</title>
        <authorList>
            <person name="Kang H."/>
            <person name="Cha I."/>
            <person name="Kim H."/>
            <person name="Kang J."/>
            <person name="Joh K."/>
        </authorList>
    </citation>
    <scope>NUCLEOTIDE SEQUENCE [LARGE SCALE GENOMIC DNA]</scope>
    <source>
        <strain evidence="1 2">HMF3257</strain>
    </source>
</reference>
<accession>A0A327NQ18</accession>
<dbReference type="Proteomes" id="UP000249016">
    <property type="component" value="Unassembled WGS sequence"/>
</dbReference>
<organism evidence="1 2">
    <name type="scientific">Spirosoma telluris</name>
    <dbReference type="NCBI Taxonomy" id="2183553"/>
    <lineage>
        <taxon>Bacteria</taxon>
        <taxon>Pseudomonadati</taxon>
        <taxon>Bacteroidota</taxon>
        <taxon>Cytophagia</taxon>
        <taxon>Cytophagales</taxon>
        <taxon>Cytophagaceae</taxon>
        <taxon>Spirosoma</taxon>
    </lineage>
</organism>
<evidence type="ECO:0000313" key="2">
    <source>
        <dbReference type="Proteomes" id="UP000249016"/>
    </source>
</evidence>
<comment type="caution">
    <text evidence="1">The sequence shown here is derived from an EMBL/GenBank/DDBJ whole genome shotgun (WGS) entry which is preliminary data.</text>
</comment>
<dbReference type="EMBL" id="QLII01000001">
    <property type="protein sequence ID" value="RAI76825.1"/>
    <property type="molecule type" value="Genomic_DNA"/>
</dbReference>
<dbReference type="AlphaFoldDB" id="A0A327NQ18"/>
<gene>
    <name evidence="1" type="ORF">HMF3257_26425</name>
</gene>
<sequence>MDKNHKKEKFSASGLTSSCSEIPEFIPFSHLVSHYKDDIFRYTWFHKKKPNYGGRALVLMGHSANASIVTENRKKVTYKKRLFLSLHFLHFLHG</sequence>